<feature type="transmembrane region" description="Helical" evidence="3">
    <location>
        <begin position="75"/>
        <end position="95"/>
    </location>
</feature>
<dbReference type="EMBL" id="SNRW01004954">
    <property type="protein sequence ID" value="KAA6386121.1"/>
    <property type="molecule type" value="Genomic_DNA"/>
</dbReference>
<feature type="compositionally biased region" description="Low complexity" evidence="2">
    <location>
        <begin position="264"/>
        <end position="286"/>
    </location>
</feature>
<proteinExistence type="predicted"/>
<evidence type="ECO:0000256" key="3">
    <source>
        <dbReference type="SAM" id="Phobius"/>
    </source>
</evidence>
<feature type="region of interest" description="Disordered" evidence="2">
    <location>
        <begin position="203"/>
        <end position="316"/>
    </location>
</feature>
<keyword evidence="3" id="KW-0812">Transmembrane</keyword>
<evidence type="ECO:0000256" key="2">
    <source>
        <dbReference type="SAM" id="MobiDB-lite"/>
    </source>
</evidence>
<gene>
    <name evidence="4" type="ORF">EZS28_018353</name>
</gene>
<keyword evidence="1" id="KW-0175">Coiled coil</keyword>
<dbReference type="Proteomes" id="UP000324800">
    <property type="component" value="Unassembled WGS sequence"/>
</dbReference>
<keyword evidence="3" id="KW-0472">Membrane</keyword>
<evidence type="ECO:0000313" key="4">
    <source>
        <dbReference type="EMBL" id="KAA6386121.1"/>
    </source>
</evidence>
<organism evidence="4 5">
    <name type="scientific">Streblomastix strix</name>
    <dbReference type="NCBI Taxonomy" id="222440"/>
    <lineage>
        <taxon>Eukaryota</taxon>
        <taxon>Metamonada</taxon>
        <taxon>Preaxostyla</taxon>
        <taxon>Oxymonadida</taxon>
        <taxon>Streblomastigidae</taxon>
        <taxon>Streblomastix</taxon>
    </lineage>
</organism>
<feature type="coiled-coil region" evidence="1">
    <location>
        <begin position="109"/>
        <end position="136"/>
    </location>
</feature>
<reference evidence="4 5" key="1">
    <citation type="submission" date="2019-03" db="EMBL/GenBank/DDBJ databases">
        <title>Single cell metagenomics reveals metabolic interactions within the superorganism composed of flagellate Streblomastix strix and complex community of Bacteroidetes bacteria on its surface.</title>
        <authorList>
            <person name="Treitli S.C."/>
            <person name="Kolisko M."/>
            <person name="Husnik F."/>
            <person name="Keeling P."/>
            <person name="Hampl V."/>
        </authorList>
    </citation>
    <scope>NUCLEOTIDE SEQUENCE [LARGE SCALE GENOMIC DNA]</scope>
    <source>
        <strain evidence="4">ST1C</strain>
    </source>
</reference>
<evidence type="ECO:0000256" key="1">
    <source>
        <dbReference type="SAM" id="Coils"/>
    </source>
</evidence>
<sequence>MHDYSSWFNYDEKEYGVLASNNRRIFTGVDGKERKPVQLSTNIVITIPEPEPETETEVIEEEIVPTKPLAWYKRLPWWVFLLIGIGILLLLLSLLCCCCCFCCGCCCCGKDNSEEKDKENEKLREYNQEQENQQSNQTEMYNIAETDQSKADYSYKKSAAQPQQDEIAKRITKEPYQELSIQQPPINLSADNPFEFKTSQVQPLDQNTQPPRPHSQQGLSSGNPSSSTQYPRRSPGPNSQQRRSPGPNQQHGHSPGPNQQHGNPSSSSQYPRRSPGPNQQNGPRQPHGYKSGPKQQQRGRPPAQKDHSGASPPDQI</sequence>
<evidence type="ECO:0000313" key="5">
    <source>
        <dbReference type="Proteomes" id="UP000324800"/>
    </source>
</evidence>
<protein>
    <submittedName>
        <fullName evidence="4">Uncharacterized protein</fullName>
    </submittedName>
</protein>
<accession>A0A5J4VU08</accession>
<comment type="caution">
    <text evidence="4">The sequence shown here is derived from an EMBL/GenBank/DDBJ whole genome shotgun (WGS) entry which is preliminary data.</text>
</comment>
<feature type="compositionally biased region" description="Polar residues" evidence="2">
    <location>
        <begin position="203"/>
        <end position="263"/>
    </location>
</feature>
<name>A0A5J4VU08_9EUKA</name>
<keyword evidence="3" id="KW-1133">Transmembrane helix</keyword>
<dbReference type="AlphaFoldDB" id="A0A5J4VU08"/>